<evidence type="ECO:0000256" key="1">
    <source>
        <dbReference type="SAM" id="MobiDB-lite"/>
    </source>
</evidence>
<dbReference type="EMBL" id="JAAKZZ010000305">
    <property type="protein sequence ID" value="NGO71443.1"/>
    <property type="molecule type" value="Genomic_DNA"/>
</dbReference>
<comment type="caution">
    <text evidence="2">The sequence shown here is derived from an EMBL/GenBank/DDBJ whole genome shotgun (WGS) entry which is preliminary data.</text>
</comment>
<evidence type="ECO:0000313" key="2">
    <source>
        <dbReference type="EMBL" id="NGO71443.1"/>
    </source>
</evidence>
<feature type="non-terminal residue" evidence="2">
    <location>
        <position position="53"/>
    </location>
</feature>
<sequence length="53" mass="5493">MTVRAAWLTNRGDIAGGQTRSDSRMTPLGTMTPADEMASASGVIPGGDPFVLQ</sequence>
<protein>
    <submittedName>
        <fullName evidence="2">Uncharacterized protein</fullName>
    </submittedName>
</protein>
<gene>
    <name evidence="2" type="ORF">G5C65_24445</name>
</gene>
<name>A0A6G4X2G2_9ACTN</name>
<organism evidence="2 3">
    <name type="scientific">Streptomyces boncukensis</name>
    <dbReference type="NCBI Taxonomy" id="2711219"/>
    <lineage>
        <taxon>Bacteria</taxon>
        <taxon>Bacillati</taxon>
        <taxon>Actinomycetota</taxon>
        <taxon>Actinomycetes</taxon>
        <taxon>Kitasatosporales</taxon>
        <taxon>Streptomycetaceae</taxon>
        <taxon>Streptomyces</taxon>
    </lineage>
</organism>
<proteinExistence type="predicted"/>
<evidence type="ECO:0000313" key="3">
    <source>
        <dbReference type="Proteomes" id="UP000477722"/>
    </source>
</evidence>
<reference evidence="2 3" key="1">
    <citation type="submission" date="2020-02" db="EMBL/GenBank/DDBJ databases">
        <title>Whole-genome analyses of novel actinobacteria.</title>
        <authorList>
            <person name="Sahin N."/>
            <person name="Tatar D."/>
        </authorList>
    </citation>
    <scope>NUCLEOTIDE SEQUENCE [LARGE SCALE GENOMIC DNA]</scope>
    <source>
        <strain evidence="2 3">SB3404</strain>
    </source>
</reference>
<dbReference type="Proteomes" id="UP000477722">
    <property type="component" value="Unassembled WGS sequence"/>
</dbReference>
<accession>A0A6G4X2G2</accession>
<feature type="region of interest" description="Disordered" evidence="1">
    <location>
        <begin position="1"/>
        <end position="53"/>
    </location>
</feature>
<keyword evidence="3" id="KW-1185">Reference proteome</keyword>
<dbReference type="AlphaFoldDB" id="A0A6G4X2G2"/>